<protein>
    <recommendedName>
        <fullName evidence="1">RNA helicase</fullName>
        <ecNumber evidence="1">3.6.4.13</ecNumber>
    </recommendedName>
</protein>
<dbReference type="SMART" id="SM00490">
    <property type="entry name" value="HELICc"/>
    <property type="match status" value="1"/>
</dbReference>
<keyword evidence="4 7" id="KW-0347">Helicase</keyword>
<dbReference type="CDD" id="cd18787">
    <property type="entry name" value="SF2_C_DEAD"/>
    <property type="match status" value="1"/>
</dbReference>
<dbReference type="PANTHER" id="PTHR47959">
    <property type="entry name" value="ATP-DEPENDENT RNA HELICASE RHLE-RELATED"/>
    <property type="match status" value="1"/>
</dbReference>
<evidence type="ECO:0000256" key="4">
    <source>
        <dbReference type="ARBA" id="ARBA00022806"/>
    </source>
</evidence>
<dbReference type="PROSITE" id="PS51192">
    <property type="entry name" value="HELICASE_ATP_BIND_1"/>
    <property type="match status" value="1"/>
</dbReference>
<dbReference type="InterPro" id="IPR001650">
    <property type="entry name" value="Helicase_C-like"/>
</dbReference>
<evidence type="ECO:0000256" key="8">
    <source>
        <dbReference type="SAM" id="MobiDB-lite"/>
    </source>
</evidence>
<feature type="domain" description="Helicase ATP-binding" evidence="9">
    <location>
        <begin position="150"/>
        <end position="334"/>
    </location>
</feature>
<dbReference type="GO" id="GO:0005524">
    <property type="term" value="F:ATP binding"/>
    <property type="evidence" value="ECO:0007669"/>
    <property type="project" value="UniProtKB-KW"/>
</dbReference>
<dbReference type="GO" id="GO:0003724">
    <property type="term" value="F:RNA helicase activity"/>
    <property type="evidence" value="ECO:0007669"/>
    <property type="project" value="UniProtKB-EC"/>
</dbReference>
<dbReference type="GO" id="GO:0016787">
    <property type="term" value="F:hydrolase activity"/>
    <property type="evidence" value="ECO:0007669"/>
    <property type="project" value="UniProtKB-KW"/>
</dbReference>
<feature type="short sequence motif" description="Q motif" evidence="6">
    <location>
        <begin position="119"/>
        <end position="147"/>
    </location>
</feature>
<dbReference type="GO" id="GO:0043186">
    <property type="term" value="C:P granule"/>
    <property type="evidence" value="ECO:0007669"/>
    <property type="project" value="UniProtKB-ARBA"/>
</dbReference>
<evidence type="ECO:0000256" key="6">
    <source>
        <dbReference type="PROSITE-ProRule" id="PRU00552"/>
    </source>
</evidence>
<dbReference type="InterPro" id="IPR050079">
    <property type="entry name" value="DEAD_box_RNA_helicase"/>
</dbReference>
<dbReference type="InterPro" id="IPR011545">
    <property type="entry name" value="DEAD/DEAH_box_helicase_dom"/>
</dbReference>
<evidence type="ECO:0000259" key="10">
    <source>
        <dbReference type="PROSITE" id="PS51194"/>
    </source>
</evidence>
<evidence type="ECO:0000256" key="3">
    <source>
        <dbReference type="ARBA" id="ARBA00022801"/>
    </source>
</evidence>
<dbReference type="InterPro" id="IPR014001">
    <property type="entry name" value="Helicase_ATP-bd"/>
</dbReference>
<dbReference type="SMART" id="SM00487">
    <property type="entry name" value="DEXDc"/>
    <property type="match status" value="1"/>
</dbReference>
<dbReference type="Pfam" id="PF00271">
    <property type="entry name" value="Helicase_C"/>
    <property type="match status" value="1"/>
</dbReference>
<accession>A0A915C9L6</accession>
<dbReference type="Gene3D" id="3.40.50.300">
    <property type="entry name" value="P-loop containing nucleotide triphosphate hydrolases"/>
    <property type="match status" value="2"/>
</dbReference>
<dbReference type="GO" id="GO:0003676">
    <property type="term" value="F:nucleic acid binding"/>
    <property type="evidence" value="ECO:0007669"/>
    <property type="project" value="InterPro"/>
</dbReference>
<dbReference type="Proteomes" id="UP000887569">
    <property type="component" value="Unplaced"/>
</dbReference>
<dbReference type="SUPFAM" id="SSF52540">
    <property type="entry name" value="P-loop containing nucleoside triphosphate hydrolases"/>
    <property type="match status" value="1"/>
</dbReference>
<dbReference type="InterPro" id="IPR044742">
    <property type="entry name" value="DEAD/DEAH_RhlB"/>
</dbReference>
<evidence type="ECO:0000256" key="5">
    <source>
        <dbReference type="ARBA" id="ARBA00022840"/>
    </source>
</evidence>
<keyword evidence="2 7" id="KW-0547">Nucleotide-binding</keyword>
<dbReference type="EC" id="3.6.4.13" evidence="1"/>
<evidence type="ECO:0000256" key="7">
    <source>
        <dbReference type="RuleBase" id="RU000492"/>
    </source>
</evidence>
<feature type="compositionally biased region" description="Low complexity" evidence="8">
    <location>
        <begin position="23"/>
        <end position="37"/>
    </location>
</feature>
<keyword evidence="3 7" id="KW-0378">Hydrolase</keyword>
<evidence type="ECO:0000259" key="9">
    <source>
        <dbReference type="PROSITE" id="PS51192"/>
    </source>
</evidence>
<feature type="domain" description="Helicase C-terminal" evidence="10">
    <location>
        <begin position="359"/>
        <end position="517"/>
    </location>
</feature>
<dbReference type="Pfam" id="PF00270">
    <property type="entry name" value="DEAD"/>
    <property type="match status" value="1"/>
</dbReference>
<evidence type="ECO:0000259" key="11">
    <source>
        <dbReference type="PROSITE" id="PS51195"/>
    </source>
</evidence>
<name>A0A915C9L6_PARUN</name>
<evidence type="ECO:0000256" key="2">
    <source>
        <dbReference type="ARBA" id="ARBA00022741"/>
    </source>
</evidence>
<dbReference type="InterPro" id="IPR014014">
    <property type="entry name" value="RNA_helicase_DEAD_Q_motif"/>
</dbReference>
<evidence type="ECO:0000313" key="12">
    <source>
        <dbReference type="Proteomes" id="UP000887569"/>
    </source>
</evidence>
<dbReference type="PROSITE" id="PS00039">
    <property type="entry name" value="DEAD_ATP_HELICASE"/>
    <property type="match status" value="1"/>
</dbReference>
<dbReference type="InterPro" id="IPR027417">
    <property type="entry name" value="P-loop_NTPase"/>
</dbReference>
<dbReference type="AlphaFoldDB" id="A0A915C9L6"/>
<feature type="region of interest" description="Disordered" evidence="8">
    <location>
        <begin position="1"/>
        <end position="47"/>
    </location>
</feature>
<keyword evidence="12" id="KW-1185">Reference proteome</keyword>
<sequence>IESNFSSSPRGDTSDMRGATGQFSSGESSDDSFSFKGGELELEEPRSKYERIKDVSGRWVTNRSGDGESSKIGAKGPYVVAERKKFDEETHLKAGDCFEDLFNAEVTINGPGGNIAVPRTFDEMRLAPSLMANLLRKKYERPLPVQQVAFALISQGYDVIAHAPTGSGKTMAFLLPIVNSIVERKTSQSDHFNKTHPYCMIISPTKELAEQLYRDAEDLVDGTKCRIVLTFGGMSRSEDRRNIQSGCDIVIGSVGRLCDFIVNKVLKVDSLKFIVFDEADKLLESNVGFGGEIENDLLPHIPSLVQVQKSLFSATDIAQLENFAREVLGCSPTKLIVGGLNAVSSFVDQHLLEVHLSDKHVRLLGLIRNEYGYHDKTKSKKKTIVFVNTKRRCSVLACFLSFHGYKAYPVHGNLTVTLRRRGVDALLNDECHILVATDVLARGMDLKDVSHVINYDVPKVENWASYVHRVGRTGRLGNRGRATTFYSPEIDSPMALILCEWLRMNNQFVPPFLKKEAIAQAGIQEWHLKAVEKYKRAMKESDHDEEFVDYDESSEDEFASVND</sequence>
<feature type="domain" description="DEAD-box RNA helicase Q" evidence="11">
    <location>
        <begin position="119"/>
        <end position="147"/>
    </location>
</feature>
<dbReference type="WBParaSite" id="PgR101_g025_t01">
    <property type="protein sequence ID" value="PgR101_g025_t01"/>
    <property type="gene ID" value="PgR101_g025"/>
</dbReference>
<comment type="similarity">
    <text evidence="7">Belongs to the DEAD box helicase family.</text>
</comment>
<organism evidence="12 13">
    <name type="scientific">Parascaris univalens</name>
    <name type="common">Nematode worm</name>
    <dbReference type="NCBI Taxonomy" id="6257"/>
    <lineage>
        <taxon>Eukaryota</taxon>
        <taxon>Metazoa</taxon>
        <taxon>Ecdysozoa</taxon>
        <taxon>Nematoda</taxon>
        <taxon>Chromadorea</taxon>
        <taxon>Rhabditida</taxon>
        <taxon>Spirurina</taxon>
        <taxon>Ascaridomorpha</taxon>
        <taxon>Ascaridoidea</taxon>
        <taxon>Ascarididae</taxon>
        <taxon>Parascaris</taxon>
    </lineage>
</organism>
<proteinExistence type="inferred from homology"/>
<feature type="region of interest" description="Disordered" evidence="8">
    <location>
        <begin position="540"/>
        <end position="563"/>
    </location>
</feature>
<reference evidence="13" key="1">
    <citation type="submission" date="2022-11" db="UniProtKB">
        <authorList>
            <consortium name="WormBaseParasite"/>
        </authorList>
    </citation>
    <scope>IDENTIFICATION</scope>
</reference>
<dbReference type="PANTHER" id="PTHR47959:SF1">
    <property type="entry name" value="ATP-DEPENDENT RNA HELICASE DBPA"/>
    <property type="match status" value="1"/>
</dbReference>
<dbReference type="CDD" id="cd00268">
    <property type="entry name" value="DEADc"/>
    <property type="match status" value="1"/>
</dbReference>
<feature type="compositionally biased region" description="Acidic residues" evidence="8">
    <location>
        <begin position="543"/>
        <end position="563"/>
    </location>
</feature>
<dbReference type="InterPro" id="IPR000629">
    <property type="entry name" value="RNA-helicase_DEAD-box_CS"/>
</dbReference>
<evidence type="ECO:0000313" key="13">
    <source>
        <dbReference type="WBParaSite" id="PgR101_g025_t01"/>
    </source>
</evidence>
<dbReference type="PROSITE" id="PS51194">
    <property type="entry name" value="HELICASE_CTER"/>
    <property type="match status" value="1"/>
</dbReference>
<dbReference type="GO" id="GO:0005829">
    <property type="term" value="C:cytosol"/>
    <property type="evidence" value="ECO:0007669"/>
    <property type="project" value="TreeGrafter"/>
</dbReference>
<evidence type="ECO:0000256" key="1">
    <source>
        <dbReference type="ARBA" id="ARBA00012552"/>
    </source>
</evidence>
<keyword evidence="5 7" id="KW-0067">ATP-binding</keyword>
<feature type="compositionally biased region" description="Polar residues" evidence="8">
    <location>
        <begin position="1"/>
        <end position="11"/>
    </location>
</feature>
<dbReference type="PROSITE" id="PS51195">
    <property type="entry name" value="Q_MOTIF"/>
    <property type="match status" value="1"/>
</dbReference>